<dbReference type="InterPro" id="IPR029068">
    <property type="entry name" value="Glyas_Bleomycin-R_OHBP_Dase"/>
</dbReference>
<dbReference type="Pfam" id="PF00903">
    <property type="entry name" value="Glyoxalase"/>
    <property type="match status" value="1"/>
</dbReference>
<evidence type="ECO:0000313" key="3">
    <source>
        <dbReference type="Proteomes" id="UP000232323"/>
    </source>
</evidence>
<dbReference type="Proteomes" id="UP000232323">
    <property type="component" value="Unassembled WGS sequence"/>
</dbReference>
<dbReference type="PANTHER" id="PTHR39434:SF1">
    <property type="entry name" value="VOC DOMAIN-CONTAINING PROTEIN"/>
    <property type="match status" value="1"/>
</dbReference>
<dbReference type="PANTHER" id="PTHR39434">
    <property type="match status" value="1"/>
</dbReference>
<evidence type="ECO:0000313" key="2">
    <source>
        <dbReference type="EMBL" id="GAX79080.1"/>
    </source>
</evidence>
<accession>A0A250X8I5</accession>
<sequence length="147" mass="16556">MSNNQLVPFHLAIPVRDVQEARDFYVGVLGCSEGRSAKTWVDFNFWGHQLVAHRVEGYSAESTANQVDGDPVPVPHFGIALDVEAFHSLAEKLKESSIKFIIEPHLRFVGQPGEQWTMFFKDPSGNSLEFKALTTPQNLFAKYFVTE</sequence>
<comment type="caution">
    <text evidence="2">The sequence shown here is derived from an EMBL/GenBank/DDBJ whole genome shotgun (WGS) entry which is preliminary data.</text>
</comment>
<dbReference type="InterPro" id="IPR037523">
    <property type="entry name" value="VOC_core"/>
</dbReference>
<dbReference type="SUPFAM" id="SSF54593">
    <property type="entry name" value="Glyoxalase/Bleomycin resistance protein/Dihydroxybiphenyl dioxygenase"/>
    <property type="match status" value="1"/>
</dbReference>
<name>A0A250X8I5_9CHLO</name>
<dbReference type="AlphaFoldDB" id="A0A250X8I5"/>
<dbReference type="PROSITE" id="PS51819">
    <property type="entry name" value="VOC"/>
    <property type="match status" value="1"/>
</dbReference>
<evidence type="ECO:0000259" key="1">
    <source>
        <dbReference type="PROSITE" id="PS51819"/>
    </source>
</evidence>
<protein>
    <recommendedName>
        <fullName evidence="1">VOC domain-containing protein</fullName>
    </recommendedName>
</protein>
<reference evidence="2 3" key="1">
    <citation type="submission" date="2017-08" db="EMBL/GenBank/DDBJ databases">
        <title>Acidophilic green algal genome provides insights into adaptation to an acidic environment.</title>
        <authorList>
            <person name="Hirooka S."/>
            <person name="Hirose Y."/>
            <person name="Kanesaki Y."/>
            <person name="Higuchi S."/>
            <person name="Fujiwara T."/>
            <person name="Onuma R."/>
            <person name="Era A."/>
            <person name="Ohbayashi R."/>
            <person name="Uzuka A."/>
            <person name="Nozaki H."/>
            <person name="Yoshikawa H."/>
            <person name="Miyagishima S.Y."/>
        </authorList>
    </citation>
    <scope>NUCLEOTIDE SEQUENCE [LARGE SCALE GENOMIC DNA]</scope>
    <source>
        <strain evidence="2 3">NIES-2499</strain>
    </source>
</reference>
<dbReference type="EMBL" id="BEGY01000039">
    <property type="protein sequence ID" value="GAX79080.1"/>
    <property type="molecule type" value="Genomic_DNA"/>
</dbReference>
<dbReference type="InterPro" id="IPR004360">
    <property type="entry name" value="Glyas_Fos-R_dOase_dom"/>
</dbReference>
<keyword evidence="3" id="KW-1185">Reference proteome</keyword>
<gene>
    <name evidence="2" type="ORF">CEUSTIGMA_g6520.t1</name>
</gene>
<dbReference type="Gene3D" id="3.10.180.10">
    <property type="entry name" value="2,3-Dihydroxybiphenyl 1,2-Dioxygenase, domain 1"/>
    <property type="match status" value="1"/>
</dbReference>
<organism evidence="2 3">
    <name type="scientific">Chlamydomonas eustigma</name>
    <dbReference type="NCBI Taxonomy" id="1157962"/>
    <lineage>
        <taxon>Eukaryota</taxon>
        <taxon>Viridiplantae</taxon>
        <taxon>Chlorophyta</taxon>
        <taxon>core chlorophytes</taxon>
        <taxon>Chlorophyceae</taxon>
        <taxon>CS clade</taxon>
        <taxon>Chlamydomonadales</taxon>
        <taxon>Chlamydomonadaceae</taxon>
        <taxon>Chlamydomonas</taxon>
    </lineage>
</organism>
<feature type="domain" description="VOC" evidence="1">
    <location>
        <begin position="7"/>
        <end position="133"/>
    </location>
</feature>
<dbReference type="OrthoDB" id="2580091at2759"/>
<proteinExistence type="predicted"/>
<dbReference type="CDD" id="cd08357">
    <property type="entry name" value="VOC_like"/>
    <property type="match status" value="1"/>
</dbReference>